<feature type="transmembrane region" description="Helical" evidence="2">
    <location>
        <begin position="58"/>
        <end position="77"/>
    </location>
</feature>
<keyword evidence="2" id="KW-0812">Transmembrane</keyword>
<evidence type="ECO:0008006" key="5">
    <source>
        <dbReference type="Google" id="ProtNLM"/>
    </source>
</evidence>
<keyword evidence="2" id="KW-1133">Transmembrane helix</keyword>
<evidence type="ECO:0000256" key="1">
    <source>
        <dbReference type="SAM" id="MobiDB-lite"/>
    </source>
</evidence>
<organism evidence="3 4">
    <name type="scientific">Kribbella antibiotica</name>
    <dbReference type="NCBI Taxonomy" id="190195"/>
    <lineage>
        <taxon>Bacteria</taxon>
        <taxon>Bacillati</taxon>
        <taxon>Actinomycetota</taxon>
        <taxon>Actinomycetes</taxon>
        <taxon>Propionibacteriales</taxon>
        <taxon>Kribbellaceae</taxon>
        <taxon>Kribbella</taxon>
    </lineage>
</organism>
<dbReference type="OrthoDB" id="3425969at2"/>
<evidence type="ECO:0000256" key="2">
    <source>
        <dbReference type="SAM" id="Phobius"/>
    </source>
</evidence>
<dbReference type="RefSeq" id="WP_132164947.1">
    <property type="nucleotide sequence ID" value="NZ_SMKX01000005.1"/>
</dbReference>
<dbReference type="AlphaFoldDB" id="A0A4R4ZVU5"/>
<evidence type="ECO:0000313" key="4">
    <source>
        <dbReference type="Proteomes" id="UP000295124"/>
    </source>
</evidence>
<keyword evidence="2" id="KW-0472">Membrane</keyword>
<dbReference type="InterPro" id="IPR047789">
    <property type="entry name" value="CU044_5270-like"/>
</dbReference>
<sequence length="323" mass="33878">MKINELDALRRVDPAAGIPDGPLTEQELAGLTRIRTRAAAEQQVALATAPRKPVRRRLVLAGAAATVAVMGASVVVADPFGSTPVTMAATPPLLDRELAKGGPAKAELIALAAKAAQDTTVPGETGAVHTVRTQGWSLWTSVDGDVATSEVVPGQTELTWSSADRSGKSVQKDPKTGKVTDTTTWTAGTYTPQFSYPLPDDPERLLAELEVGHHIKENGPSALIAAISDLNRESAPTPAVRSALLTILSGQRKVVALGPITDRAGRTGPAFAVETDASGLPTRYILIFDPSTGKLLANEEVLTTRAGKLNVRVPSVISYALFE</sequence>
<dbReference type="NCBIfam" id="NF038083">
    <property type="entry name" value="CU044_5270_fam"/>
    <property type="match status" value="1"/>
</dbReference>
<accession>A0A4R4ZVU5</accession>
<name>A0A4R4ZVU5_9ACTN</name>
<keyword evidence="4" id="KW-1185">Reference proteome</keyword>
<gene>
    <name evidence="3" type="ORF">E1263_02680</name>
</gene>
<reference evidence="3 4" key="1">
    <citation type="submission" date="2019-03" db="EMBL/GenBank/DDBJ databases">
        <title>Draft genome sequences of novel Actinobacteria.</title>
        <authorList>
            <person name="Sahin N."/>
            <person name="Ay H."/>
            <person name="Saygin H."/>
        </authorList>
    </citation>
    <scope>NUCLEOTIDE SEQUENCE [LARGE SCALE GENOMIC DNA]</scope>
    <source>
        <strain evidence="3 4">JCM 13523</strain>
    </source>
</reference>
<protein>
    <recommendedName>
        <fullName evidence="5">CU044_5270 family protein</fullName>
    </recommendedName>
</protein>
<dbReference type="EMBL" id="SMKX01000005">
    <property type="protein sequence ID" value="TDD62640.1"/>
    <property type="molecule type" value="Genomic_DNA"/>
</dbReference>
<comment type="caution">
    <text evidence="3">The sequence shown here is derived from an EMBL/GenBank/DDBJ whole genome shotgun (WGS) entry which is preliminary data.</text>
</comment>
<evidence type="ECO:0000313" key="3">
    <source>
        <dbReference type="EMBL" id="TDD62640.1"/>
    </source>
</evidence>
<feature type="compositionally biased region" description="Basic and acidic residues" evidence="1">
    <location>
        <begin position="165"/>
        <end position="178"/>
    </location>
</feature>
<dbReference type="Proteomes" id="UP000295124">
    <property type="component" value="Unassembled WGS sequence"/>
</dbReference>
<proteinExistence type="predicted"/>
<feature type="region of interest" description="Disordered" evidence="1">
    <location>
        <begin position="162"/>
        <end position="183"/>
    </location>
</feature>